<keyword evidence="2" id="KW-1185">Reference proteome</keyword>
<evidence type="ECO:0000313" key="1">
    <source>
        <dbReference type="EnsemblPlants" id="LPERR08G07380.1"/>
    </source>
</evidence>
<accession>A0A0D9X622</accession>
<dbReference type="STRING" id="77586.A0A0D9X622"/>
<protein>
    <recommendedName>
        <fullName evidence="3">F-box domain-containing protein</fullName>
    </recommendedName>
</protein>
<evidence type="ECO:0000313" key="2">
    <source>
        <dbReference type="Proteomes" id="UP000032180"/>
    </source>
</evidence>
<sequence>MLLSLPLEILDNILVRLPFKERRWESVRGLAIRFRRNYSAAAVSHMLARCAAHVEGFDVFVCRLFRRHTLCWVRVLADKRVRSLNLDFEISPDDVHRVVGLVFPTIASAIDDCGDLSDLRLSYCQLRPPPALPFAGFSGLTRLVLSTVSFPFASAGALLGRVTAGAPDLDDLVLREVSTGVAGGEVEAWAIWAPKLRMLTLWMAIGNGGRIAERLPLLETADIIVDCLLGTEDILNTLWKVAAVKVLNFFVYDKEGLINHVSFLGIGCATRCI</sequence>
<evidence type="ECO:0008006" key="3">
    <source>
        <dbReference type="Google" id="ProtNLM"/>
    </source>
</evidence>
<name>A0A0D9X622_9ORYZ</name>
<dbReference type="eggNOG" id="ENOG502R3YX">
    <property type="taxonomic scope" value="Eukaryota"/>
</dbReference>
<dbReference type="AlphaFoldDB" id="A0A0D9X622"/>
<reference evidence="1 2" key="1">
    <citation type="submission" date="2012-08" db="EMBL/GenBank/DDBJ databases">
        <title>Oryza genome evolution.</title>
        <authorList>
            <person name="Wing R.A."/>
        </authorList>
    </citation>
    <scope>NUCLEOTIDE SEQUENCE</scope>
</reference>
<reference evidence="2" key="2">
    <citation type="submission" date="2013-12" db="EMBL/GenBank/DDBJ databases">
        <authorList>
            <person name="Yu Y."/>
            <person name="Lee S."/>
            <person name="de Baynast K."/>
            <person name="Wissotski M."/>
            <person name="Liu L."/>
            <person name="Talag J."/>
            <person name="Goicoechea J."/>
            <person name="Angelova A."/>
            <person name="Jetty R."/>
            <person name="Kudrna D."/>
            <person name="Golser W."/>
            <person name="Rivera L."/>
            <person name="Zhang J."/>
            <person name="Wing R."/>
        </authorList>
    </citation>
    <scope>NUCLEOTIDE SEQUENCE</scope>
</reference>
<dbReference type="SUPFAM" id="SSF52047">
    <property type="entry name" value="RNI-like"/>
    <property type="match status" value="1"/>
</dbReference>
<proteinExistence type="predicted"/>
<dbReference type="Proteomes" id="UP000032180">
    <property type="component" value="Chromosome 8"/>
</dbReference>
<reference evidence="1" key="3">
    <citation type="submission" date="2015-04" db="UniProtKB">
        <authorList>
            <consortium name="EnsemblPlants"/>
        </authorList>
    </citation>
    <scope>IDENTIFICATION</scope>
</reference>
<organism evidence="1 2">
    <name type="scientific">Leersia perrieri</name>
    <dbReference type="NCBI Taxonomy" id="77586"/>
    <lineage>
        <taxon>Eukaryota</taxon>
        <taxon>Viridiplantae</taxon>
        <taxon>Streptophyta</taxon>
        <taxon>Embryophyta</taxon>
        <taxon>Tracheophyta</taxon>
        <taxon>Spermatophyta</taxon>
        <taxon>Magnoliopsida</taxon>
        <taxon>Liliopsida</taxon>
        <taxon>Poales</taxon>
        <taxon>Poaceae</taxon>
        <taxon>BOP clade</taxon>
        <taxon>Oryzoideae</taxon>
        <taxon>Oryzeae</taxon>
        <taxon>Oryzinae</taxon>
        <taxon>Leersia</taxon>
    </lineage>
</organism>
<dbReference type="EnsemblPlants" id="LPERR08G07380.1">
    <property type="protein sequence ID" value="LPERR08G07380.1"/>
    <property type="gene ID" value="LPERR08G07380"/>
</dbReference>
<dbReference type="Gramene" id="LPERR08G07380.1">
    <property type="protein sequence ID" value="LPERR08G07380.1"/>
    <property type="gene ID" value="LPERR08G07380"/>
</dbReference>
<dbReference type="HOGENOM" id="CLU_010721_12_2_1"/>